<feature type="domain" description="SusD-like N-terminal" evidence="8">
    <location>
        <begin position="89"/>
        <end position="231"/>
    </location>
</feature>
<comment type="subcellular location">
    <subcellularLocation>
        <location evidence="1">Cell outer membrane</location>
    </subcellularLocation>
</comment>
<keyword evidence="3 6" id="KW-0732">Signal</keyword>
<evidence type="ECO:0008006" key="11">
    <source>
        <dbReference type="Google" id="ProtNLM"/>
    </source>
</evidence>
<evidence type="ECO:0000256" key="3">
    <source>
        <dbReference type="ARBA" id="ARBA00022729"/>
    </source>
</evidence>
<evidence type="ECO:0000256" key="5">
    <source>
        <dbReference type="ARBA" id="ARBA00023237"/>
    </source>
</evidence>
<dbReference type="InterPro" id="IPR011990">
    <property type="entry name" value="TPR-like_helical_dom_sf"/>
</dbReference>
<sequence>MKKLLYIISVLLATTAFLPSCTNLESEMYDVINPNIFPVNEADANALVTAAAYAPFRSNWYSGLYSAGSGGIHVTAELTTDIGYCQWNDSYYPDLLEVNFTPSSQCPTSPYKDYIGYIGKMTLTLDRISGIDMKEETKKRLEAEILCGRGWLAYLLYDFYGPIQIPTLEQLSNPLGEEIIPRVSREEMVAFIENDLNAAIAVLPASYKSSDSNYGRFTKGLAYTVLMKLYMQEKNWTKAVECGRELMKPEYGYELVRNYKDIFTLENEGNAETIWAAICSSSVNKQLWVAHVLSSQYPTKNESIQKWGGYRVLWDFYETFDKNDKRLEVLVGEFVGTDGKLYNKENPGTVLQTGAMPIKYGEDPAATGEESQIDWIIYRYADVITLLSEAIVRNGNAVTQEAVDLLNMVRSRAGISTYNFSDIKGVDDFLDKVLLERGHELWFEGARRTDLVRYGRYIEYARRYKGSVTAQDYMNLMPLPQSVINESRGTVIQNPGY</sequence>
<dbReference type="InterPro" id="IPR033985">
    <property type="entry name" value="SusD-like_N"/>
</dbReference>
<keyword evidence="10" id="KW-1185">Reference proteome</keyword>
<name>A0ABR6KL01_9BACT</name>
<evidence type="ECO:0000259" key="7">
    <source>
        <dbReference type="Pfam" id="PF07980"/>
    </source>
</evidence>
<evidence type="ECO:0000313" key="9">
    <source>
        <dbReference type="EMBL" id="MBB4622162.1"/>
    </source>
</evidence>
<accession>A0ABR6KL01</accession>
<evidence type="ECO:0000259" key="8">
    <source>
        <dbReference type="Pfam" id="PF14322"/>
    </source>
</evidence>
<dbReference type="Pfam" id="PF07980">
    <property type="entry name" value="SusD_RagB"/>
    <property type="match status" value="1"/>
</dbReference>
<protein>
    <recommendedName>
        <fullName evidence="11">RagB/SusD family nutrient uptake outer membrane protein</fullName>
    </recommendedName>
</protein>
<gene>
    <name evidence="9" type="ORF">GGQ57_002059</name>
</gene>
<dbReference type="SUPFAM" id="SSF48452">
    <property type="entry name" value="TPR-like"/>
    <property type="match status" value="1"/>
</dbReference>
<reference evidence="9 10" key="1">
    <citation type="submission" date="2020-08" db="EMBL/GenBank/DDBJ databases">
        <title>Genomic Encyclopedia of Type Strains, Phase IV (KMG-IV): sequencing the most valuable type-strain genomes for metagenomic binning, comparative biology and taxonomic classification.</title>
        <authorList>
            <person name="Goeker M."/>
        </authorList>
    </citation>
    <scope>NUCLEOTIDE SEQUENCE [LARGE SCALE GENOMIC DNA]</scope>
    <source>
        <strain evidence="9 10">DSM 102983</strain>
    </source>
</reference>
<comment type="similarity">
    <text evidence="2">Belongs to the SusD family.</text>
</comment>
<feature type="chain" id="PRO_5045989316" description="RagB/SusD family nutrient uptake outer membrane protein" evidence="6">
    <location>
        <begin position="23"/>
        <end position="497"/>
    </location>
</feature>
<keyword evidence="4" id="KW-0472">Membrane</keyword>
<dbReference type="EMBL" id="JACHOC010000003">
    <property type="protein sequence ID" value="MBB4622162.1"/>
    <property type="molecule type" value="Genomic_DNA"/>
</dbReference>
<organism evidence="9 10">
    <name type="scientific">Parabacteroides faecis</name>
    <dbReference type="NCBI Taxonomy" id="1217282"/>
    <lineage>
        <taxon>Bacteria</taxon>
        <taxon>Pseudomonadati</taxon>
        <taxon>Bacteroidota</taxon>
        <taxon>Bacteroidia</taxon>
        <taxon>Bacteroidales</taxon>
        <taxon>Tannerellaceae</taxon>
        <taxon>Parabacteroides</taxon>
    </lineage>
</organism>
<dbReference type="RefSeq" id="WP_183670486.1">
    <property type="nucleotide sequence ID" value="NZ_BMPB01000001.1"/>
</dbReference>
<feature type="signal peptide" evidence="6">
    <location>
        <begin position="1"/>
        <end position="22"/>
    </location>
</feature>
<evidence type="ECO:0000256" key="6">
    <source>
        <dbReference type="SAM" id="SignalP"/>
    </source>
</evidence>
<proteinExistence type="inferred from homology"/>
<dbReference type="InterPro" id="IPR012944">
    <property type="entry name" value="SusD_RagB_dom"/>
</dbReference>
<evidence type="ECO:0000313" key="10">
    <source>
        <dbReference type="Proteomes" id="UP000533637"/>
    </source>
</evidence>
<feature type="domain" description="RagB/SusD" evidence="7">
    <location>
        <begin position="314"/>
        <end position="497"/>
    </location>
</feature>
<dbReference type="Pfam" id="PF14322">
    <property type="entry name" value="SusD-like_3"/>
    <property type="match status" value="1"/>
</dbReference>
<dbReference type="Proteomes" id="UP000533637">
    <property type="component" value="Unassembled WGS sequence"/>
</dbReference>
<evidence type="ECO:0000256" key="2">
    <source>
        <dbReference type="ARBA" id="ARBA00006275"/>
    </source>
</evidence>
<dbReference type="Gene3D" id="1.25.40.390">
    <property type="match status" value="1"/>
</dbReference>
<keyword evidence="5" id="KW-0998">Cell outer membrane</keyword>
<evidence type="ECO:0000256" key="4">
    <source>
        <dbReference type="ARBA" id="ARBA00023136"/>
    </source>
</evidence>
<comment type="caution">
    <text evidence="9">The sequence shown here is derived from an EMBL/GenBank/DDBJ whole genome shotgun (WGS) entry which is preliminary data.</text>
</comment>
<evidence type="ECO:0000256" key="1">
    <source>
        <dbReference type="ARBA" id="ARBA00004442"/>
    </source>
</evidence>